<dbReference type="EMBL" id="DWUY01000240">
    <property type="protein sequence ID" value="HJD29431.1"/>
    <property type="molecule type" value="Genomic_DNA"/>
</dbReference>
<reference evidence="1" key="2">
    <citation type="submission" date="2021-04" db="EMBL/GenBank/DDBJ databases">
        <authorList>
            <person name="Gilroy R."/>
        </authorList>
    </citation>
    <scope>NUCLEOTIDE SEQUENCE</scope>
    <source>
        <strain evidence="1">ChiBcec6-4105</strain>
    </source>
</reference>
<dbReference type="Proteomes" id="UP000823892">
    <property type="component" value="Unassembled WGS sequence"/>
</dbReference>
<name>A0A9D2QY28_9FIRM</name>
<evidence type="ECO:0000313" key="2">
    <source>
        <dbReference type="Proteomes" id="UP000823892"/>
    </source>
</evidence>
<comment type="caution">
    <text evidence="1">The sequence shown here is derived from an EMBL/GenBank/DDBJ whole genome shotgun (WGS) entry which is preliminary data.</text>
</comment>
<gene>
    <name evidence="1" type="ORF">H9914_10640</name>
</gene>
<evidence type="ECO:0000313" key="1">
    <source>
        <dbReference type="EMBL" id="HJD29431.1"/>
    </source>
</evidence>
<sequence length="186" mass="21231">MFKVFQNKFIPGMVQGFVQCKGFQRRACSTGKVSSVILKIQKQTENLPRFIGQSASSKELFCIFSGQAEDDLKMERGFLPFYDGKAKRFYISPQSVIPFFFLKPAVFFCVKKIFVEIPLDGVGYRSSYRGFTESERVKGIADQQLCHKIFNILNFYSNHINTGLISDKFTGRPKEKNSYRAGPITV</sequence>
<dbReference type="AlphaFoldDB" id="A0A9D2QY28"/>
<proteinExistence type="predicted"/>
<accession>A0A9D2QY28</accession>
<protein>
    <submittedName>
        <fullName evidence="1">Uncharacterized protein</fullName>
    </submittedName>
</protein>
<organism evidence="1 2">
    <name type="scientific">Candidatus Blautia avicola</name>
    <dbReference type="NCBI Taxonomy" id="2838483"/>
    <lineage>
        <taxon>Bacteria</taxon>
        <taxon>Bacillati</taxon>
        <taxon>Bacillota</taxon>
        <taxon>Clostridia</taxon>
        <taxon>Lachnospirales</taxon>
        <taxon>Lachnospiraceae</taxon>
        <taxon>Blautia</taxon>
    </lineage>
</organism>
<reference evidence="1" key="1">
    <citation type="journal article" date="2021" name="PeerJ">
        <title>Extensive microbial diversity within the chicken gut microbiome revealed by metagenomics and culture.</title>
        <authorList>
            <person name="Gilroy R."/>
            <person name="Ravi A."/>
            <person name="Getino M."/>
            <person name="Pursley I."/>
            <person name="Horton D.L."/>
            <person name="Alikhan N.F."/>
            <person name="Baker D."/>
            <person name="Gharbi K."/>
            <person name="Hall N."/>
            <person name="Watson M."/>
            <person name="Adriaenssens E.M."/>
            <person name="Foster-Nyarko E."/>
            <person name="Jarju S."/>
            <person name="Secka A."/>
            <person name="Antonio M."/>
            <person name="Oren A."/>
            <person name="Chaudhuri R.R."/>
            <person name="La Ragione R."/>
            <person name="Hildebrand F."/>
            <person name="Pallen M.J."/>
        </authorList>
    </citation>
    <scope>NUCLEOTIDE SEQUENCE</scope>
    <source>
        <strain evidence="1">ChiBcec6-4105</strain>
    </source>
</reference>